<reference evidence="11" key="4">
    <citation type="journal article" date="2015" name="G3 (Bethesda)">
        <title>Genome sequences of three phytopathogenic species of the Magnaporthaceae family of fungi.</title>
        <authorList>
            <person name="Okagaki L.H."/>
            <person name="Nunes C.C."/>
            <person name="Sailsbery J."/>
            <person name="Clay B."/>
            <person name="Brown D."/>
            <person name="John T."/>
            <person name="Oh Y."/>
            <person name="Young N."/>
            <person name="Fitzgerald M."/>
            <person name="Haas B.J."/>
            <person name="Zeng Q."/>
            <person name="Young S."/>
            <person name="Adiconis X."/>
            <person name="Fan L."/>
            <person name="Levin J.Z."/>
            <person name="Mitchell T.K."/>
            <person name="Okubara P.A."/>
            <person name="Farman M.L."/>
            <person name="Kohn L.M."/>
            <person name="Birren B."/>
            <person name="Ma L.-J."/>
            <person name="Dean R.A."/>
        </authorList>
    </citation>
    <scope>NUCLEOTIDE SEQUENCE</scope>
    <source>
        <strain evidence="11">R3-111a-1</strain>
    </source>
</reference>
<evidence type="ECO:0000256" key="1">
    <source>
        <dbReference type="ARBA" id="ARBA00004604"/>
    </source>
</evidence>
<keyword evidence="6" id="KW-0862">Zinc</keyword>
<dbReference type="GeneID" id="20348978"/>
<dbReference type="GO" id="GO:0003899">
    <property type="term" value="F:DNA-directed RNA polymerase activity"/>
    <property type="evidence" value="ECO:0007669"/>
    <property type="project" value="InterPro"/>
</dbReference>
<dbReference type="CDD" id="cd10507">
    <property type="entry name" value="Zn-ribbon_RPA12"/>
    <property type="match status" value="1"/>
</dbReference>
<evidence type="ECO:0000313" key="10">
    <source>
        <dbReference type="EMBL" id="EJT74682.1"/>
    </source>
</evidence>
<accession>J8UHS3</accession>
<protein>
    <recommendedName>
        <fullName evidence="2">DNA-directed RNA polymerase I subunit RPA12</fullName>
    </recommendedName>
</protein>
<evidence type="ECO:0000256" key="2">
    <source>
        <dbReference type="ARBA" id="ARBA00018784"/>
    </source>
</evidence>
<dbReference type="SUPFAM" id="SSF57783">
    <property type="entry name" value="Zinc beta-ribbon"/>
    <property type="match status" value="1"/>
</dbReference>
<dbReference type="Proteomes" id="UP000006039">
    <property type="component" value="Unassembled WGS sequence"/>
</dbReference>
<dbReference type="GO" id="GO:0005736">
    <property type="term" value="C:RNA polymerase I complex"/>
    <property type="evidence" value="ECO:0007669"/>
    <property type="project" value="TreeGrafter"/>
</dbReference>
<reference evidence="12" key="1">
    <citation type="submission" date="2010-07" db="EMBL/GenBank/DDBJ databases">
        <title>The genome sequence of Gaeumannomyces graminis var. tritici strain R3-111a-1.</title>
        <authorList>
            <consortium name="The Broad Institute Genome Sequencing Platform"/>
            <person name="Ma L.-J."/>
            <person name="Dead R."/>
            <person name="Young S."/>
            <person name="Zeng Q."/>
            <person name="Koehrsen M."/>
            <person name="Alvarado L."/>
            <person name="Berlin A."/>
            <person name="Chapman S.B."/>
            <person name="Chen Z."/>
            <person name="Freedman E."/>
            <person name="Gellesch M."/>
            <person name="Goldberg J."/>
            <person name="Griggs A."/>
            <person name="Gujja S."/>
            <person name="Heilman E.R."/>
            <person name="Heiman D."/>
            <person name="Hepburn T."/>
            <person name="Howarth C."/>
            <person name="Jen D."/>
            <person name="Larson L."/>
            <person name="Mehta T."/>
            <person name="Neiman D."/>
            <person name="Pearson M."/>
            <person name="Roberts A."/>
            <person name="Saif S."/>
            <person name="Shea T."/>
            <person name="Shenoy N."/>
            <person name="Sisk P."/>
            <person name="Stolte C."/>
            <person name="Sykes S."/>
            <person name="Walk T."/>
            <person name="White J."/>
            <person name="Yandava C."/>
            <person name="Haas B."/>
            <person name="Nusbaum C."/>
            <person name="Birren B."/>
        </authorList>
    </citation>
    <scope>NUCLEOTIDE SEQUENCE [LARGE SCALE GENOMIC DNA]</scope>
    <source>
        <strain evidence="12">R3-111a-1</strain>
    </source>
</reference>
<dbReference type="GO" id="GO:0008270">
    <property type="term" value="F:zinc ion binding"/>
    <property type="evidence" value="ECO:0007669"/>
    <property type="project" value="UniProtKB-KW"/>
</dbReference>
<feature type="domain" description="TFIIS-type" evidence="9">
    <location>
        <begin position="43"/>
        <end position="83"/>
    </location>
</feature>
<keyword evidence="4" id="KW-0479">Metal-binding</keyword>
<evidence type="ECO:0000256" key="8">
    <source>
        <dbReference type="PROSITE-ProRule" id="PRU00472"/>
    </source>
</evidence>
<dbReference type="OrthoDB" id="10056816at2759"/>
<dbReference type="InterPro" id="IPR034004">
    <property type="entry name" value="Zn_ribbon_RPA12_C"/>
</dbReference>
<reference evidence="10" key="2">
    <citation type="submission" date="2010-07" db="EMBL/GenBank/DDBJ databases">
        <authorList>
            <consortium name="The Broad Institute Genome Sequencing Platform"/>
            <consortium name="Broad Institute Genome Sequencing Center for Infectious Disease"/>
            <person name="Ma L.-J."/>
            <person name="Dead R."/>
            <person name="Young S."/>
            <person name="Zeng Q."/>
            <person name="Koehrsen M."/>
            <person name="Alvarado L."/>
            <person name="Berlin A."/>
            <person name="Chapman S.B."/>
            <person name="Chen Z."/>
            <person name="Freedman E."/>
            <person name="Gellesch M."/>
            <person name="Goldberg J."/>
            <person name="Griggs A."/>
            <person name="Gujja S."/>
            <person name="Heilman E.R."/>
            <person name="Heiman D."/>
            <person name="Hepburn T."/>
            <person name="Howarth C."/>
            <person name="Jen D."/>
            <person name="Larson L."/>
            <person name="Mehta T."/>
            <person name="Neiman D."/>
            <person name="Pearson M."/>
            <person name="Roberts A."/>
            <person name="Saif S."/>
            <person name="Shea T."/>
            <person name="Shenoy N."/>
            <person name="Sisk P."/>
            <person name="Stolte C."/>
            <person name="Sykes S."/>
            <person name="Walk T."/>
            <person name="White J."/>
            <person name="Yandava C."/>
            <person name="Haas B."/>
            <person name="Nusbaum C."/>
            <person name="Birren B."/>
        </authorList>
    </citation>
    <scope>NUCLEOTIDE SEQUENCE</scope>
    <source>
        <strain evidence="10">R3-111a-1</strain>
    </source>
</reference>
<dbReference type="Gene3D" id="2.20.25.10">
    <property type="match status" value="1"/>
</dbReference>
<dbReference type="PANTHER" id="PTHR11239:SF14">
    <property type="entry name" value="DNA-DIRECTED RNA POLYMERASE I SUBUNIT RPA12"/>
    <property type="match status" value="1"/>
</dbReference>
<organism evidence="10">
    <name type="scientific">Gaeumannomyces tritici (strain R3-111a-1)</name>
    <name type="common">Wheat and barley take-all root rot fungus</name>
    <name type="synonym">Gaeumannomyces graminis var. tritici</name>
    <dbReference type="NCBI Taxonomy" id="644352"/>
    <lineage>
        <taxon>Eukaryota</taxon>
        <taxon>Fungi</taxon>
        <taxon>Dikarya</taxon>
        <taxon>Ascomycota</taxon>
        <taxon>Pezizomycotina</taxon>
        <taxon>Sordariomycetes</taxon>
        <taxon>Sordariomycetidae</taxon>
        <taxon>Magnaporthales</taxon>
        <taxon>Magnaporthaceae</taxon>
        <taxon>Gaeumannomyces</taxon>
    </lineage>
</organism>
<dbReference type="EnsemblFungi" id="EJT74682">
    <property type="protein sequence ID" value="EJT74682"/>
    <property type="gene ID" value="GGTG_08520"/>
</dbReference>
<dbReference type="STRING" id="644352.J8UHS3"/>
<proteinExistence type="predicted"/>
<sequence length="86" mass="9926">FSLDTLIGTVTVSRYKNTAAPLRTQGTGQEKTHSREENHWPSIEQDCQFCDAKEIRYTTLQTRGADEGSTVFYFCPKCKQRYKENN</sequence>
<keyword evidence="3" id="KW-0804">Transcription</keyword>
<dbReference type="GO" id="GO:0006363">
    <property type="term" value="P:termination of RNA polymerase I transcription"/>
    <property type="evidence" value="ECO:0007669"/>
    <property type="project" value="TreeGrafter"/>
</dbReference>
<evidence type="ECO:0000256" key="3">
    <source>
        <dbReference type="ARBA" id="ARBA00022478"/>
    </source>
</evidence>
<dbReference type="InterPro" id="IPR012164">
    <property type="entry name" value="Rpa12/Rpb9/Rpc10/TFS"/>
</dbReference>
<keyword evidence="5 8" id="KW-0863">Zinc-finger</keyword>
<evidence type="ECO:0000313" key="12">
    <source>
        <dbReference type="Proteomes" id="UP000006039"/>
    </source>
</evidence>
<dbReference type="PANTHER" id="PTHR11239">
    <property type="entry name" value="DNA-DIRECTED RNA POLYMERASE"/>
    <property type="match status" value="1"/>
</dbReference>
<evidence type="ECO:0000259" key="9">
    <source>
        <dbReference type="PROSITE" id="PS51133"/>
    </source>
</evidence>
<dbReference type="VEuPathDB" id="FungiDB:GGTG_08520"/>
<evidence type="ECO:0000313" key="11">
    <source>
        <dbReference type="EnsemblFungi" id="EJT74682"/>
    </source>
</evidence>
<dbReference type="PROSITE" id="PS51133">
    <property type="entry name" value="ZF_TFIIS_2"/>
    <property type="match status" value="1"/>
</dbReference>
<name>J8UHS3_GAET3</name>
<keyword evidence="12" id="KW-1185">Reference proteome</keyword>
<evidence type="ECO:0000256" key="7">
    <source>
        <dbReference type="ARBA" id="ARBA00023242"/>
    </source>
</evidence>
<feature type="non-terminal residue" evidence="10">
    <location>
        <position position="1"/>
    </location>
</feature>
<comment type="subcellular location">
    <subcellularLocation>
        <location evidence="1">Nucleus</location>
        <location evidence="1">Nucleolus</location>
    </subcellularLocation>
</comment>
<evidence type="ECO:0000256" key="6">
    <source>
        <dbReference type="ARBA" id="ARBA00022833"/>
    </source>
</evidence>
<evidence type="ECO:0000256" key="4">
    <source>
        <dbReference type="ARBA" id="ARBA00022723"/>
    </source>
</evidence>
<keyword evidence="7" id="KW-0539">Nucleus</keyword>
<gene>
    <name evidence="11" type="primary">20348978</name>
    <name evidence="10" type="ORF">GGTG_08520</name>
</gene>
<reference evidence="10" key="3">
    <citation type="submission" date="2010-09" db="EMBL/GenBank/DDBJ databases">
        <title>Annotation of Gaeumannomyces graminis var. tritici R3-111a-1.</title>
        <authorList>
            <consortium name="The Broad Institute Genome Sequencing Platform"/>
            <person name="Ma L.-J."/>
            <person name="Dead R."/>
            <person name="Young S.K."/>
            <person name="Zeng Q."/>
            <person name="Gargeya S."/>
            <person name="Fitzgerald M."/>
            <person name="Haas B."/>
            <person name="Abouelleil A."/>
            <person name="Alvarado L."/>
            <person name="Arachchi H.M."/>
            <person name="Berlin A."/>
            <person name="Brown A."/>
            <person name="Chapman S.B."/>
            <person name="Chen Z."/>
            <person name="Dunbar C."/>
            <person name="Freedman E."/>
            <person name="Gearin G."/>
            <person name="Gellesch M."/>
            <person name="Goldberg J."/>
            <person name="Griggs A."/>
            <person name="Gujja S."/>
            <person name="Heiman D."/>
            <person name="Howarth C."/>
            <person name="Larson L."/>
            <person name="Lui A."/>
            <person name="MacDonald P.J.P."/>
            <person name="Mehta T."/>
            <person name="Montmayeur A."/>
            <person name="Murphy C."/>
            <person name="Neiman D."/>
            <person name="Pearson M."/>
            <person name="Priest M."/>
            <person name="Roberts A."/>
            <person name="Saif S."/>
            <person name="Shea T."/>
            <person name="Shenoy N."/>
            <person name="Sisk P."/>
            <person name="Stolte C."/>
            <person name="Sykes S."/>
            <person name="Yandava C."/>
            <person name="Wortman J."/>
            <person name="Nusbaum C."/>
            <person name="Birren B."/>
        </authorList>
    </citation>
    <scope>NUCLEOTIDE SEQUENCE</scope>
    <source>
        <strain evidence="10">R3-111a-1</strain>
    </source>
</reference>
<dbReference type="SMART" id="SM00440">
    <property type="entry name" value="ZnF_C2C2"/>
    <property type="match status" value="1"/>
</dbReference>
<dbReference type="RefSeq" id="XP_009224626.1">
    <property type="nucleotide sequence ID" value="XM_009226362.1"/>
</dbReference>
<dbReference type="Pfam" id="PF01096">
    <property type="entry name" value="Zn_ribbon_TFIIS"/>
    <property type="match status" value="1"/>
</dbReference>
<dbReference type="AlphaFoldDB" id="J8UHS3"/>
<evidence type="ECO:0000256" key="5">
    <source>
        <dbReference type="ARBA" id="ARBA00022771"/>
    </source>
</evidence>
<reference evidence="11" key="5">
    <citation type="submission" date="2018-04" db="UniProtKB">
        <authorList>
            <consortium name="EnsemblFungi"/>
        </authorList>
    </citation>
    <scope>IDENTIFICATION</scope>
    <source>
        <strain evidence="11">R3-111a-1</strain>
    </source>
</reference>
<dbReference type="InterPro" id="IPR001222">
    <property type="entry name" value="Znf_TFIIS"/>
</dbReference>
<dbReference type="GO" id="GO:0003676">
    <property type="term" value="F:nucleic acid binding"/>
    <property type="evidence" value="ECO:0007669"/>
    <property type="project" value="InterPro"/>
</dbReference>
<keyword evidence="3" id="KW-0240">DNA-directed RNA polymerase</keyword>
<dbReference type="EMBL" id="GL385398">
    <property type="protein sequence ID" value="EJT74682.1"/>
    <property type="molecule type" value="Genomic_DNA"/>
</dbReference>